<keyword evidence="1" id="KW-0472">Membrane</keyword>
<keyword evidence="1" id="KW-0812">Transmembrane</keyword>
<evidence type="ECO:0000256" key="1">
    <source>
        <dbReference type="SAM" id="Phobius"/>
    </source>
</evidence>
<dbReference type="AlphaFoldDB" id="A0A6F8YFE9"/>
<reference evidence="2 3" key="2">
    <citation type="submission" date="2020-03" db="EMBL/GenBank/DDBJ databases">
        <authorList>
            <person name="Ichikawa N."/>
            <person name="Kimura A."/>
            <person name="Kitahashi Y."/>
            <person name="Uohara A."/>
        </authorList>
    </citation>
    <scope>NUCLEOTIDE SEQUENCE [LARGE SCALE GENOMIC DNA]</scope>
    <source>
        <strain evidence="2 3">NBRC 105367</strain>
    </source>
</reference>
<evidence type="ECO:0000313" key="3">
    <source>
        <dbReference type="Proteomes" id="UP000503011"/>
    </source>
</evidence>
<feature type="transmembrane region" description="Helical" evidence="1">
    <location>
        <begin position="121"/>
        <end position="143"/>
    </location>
</feature>
<evidence type="ECO:0000313" key="2">
    <source>
        <dbReference type="EMBL" id="BCB84864.1"/>
    </source>
</evidence>
<keyword evidence="3" id="KW-1185">Reference proteome</keyword>
<protein>
    <submittedName>
        <fullName evidence="2">Uncharacterized protein</fullName>
    </submittedName>
</protein>
<reference evidence="2 3" key="1">
    <citation type="submission" date="2020-03" db="EMBL/GenBank/DDBJ databases">
        <title>Whole genome shotgun sequence of Phytohabitans suffuscus NBRC 105367.</title>
        <authorList>
            <person name="Komaki H."/>
            <person name="Tamura T."/>
        </authorList>
    </citation>
    <scope>NUCLEOTIDE SEQUENCE [LARGE SCALE GENOMIC DNA]</scope>
    <source>
        <strain evidence="2 3">NBRC 105367</strain>
    </source>
</reference>
<dbReference type="KEGG" id="psuu:Psuf_021770"/>
<keyword evidence="1" id="KW-1133">Transmembrane helix</keyword>
<organism evidence="2 3">
    <name type="scientific">Phytohabitans suffuscus</name>
    <dbReference type="NCBI Taxonomy" id="624315"/>
    <lineage>
        <taxon>Bacteria</taxon>
        <taxon>Bacillati</taxon>
        <taxon>Actinomycetota</taxon>
        <taxon>Actinomycetes</taxon>
        <taxon>Micromonosporales</taxon>
        <taxon>Micromonosporaceae</taxon>
    </lineage>
</organism>
<name>A0A6F8YFE9_9ACTN</name>
<feature type="transmembrane region" description="Helical" evidence="1">
    <location>
        <begin position="149"/>
        <end position="171"/>
    </location>
</feature>
<feature type="transmembrane region" description="Helical" evidence="1">
    <location>
        <begin position="204"/>
        <end position="225"/>
    </location>
</feature>
<gene>
    <name evidence="2" type="ORF">Psuf_021770</name>
</gene>
<feature type="transmembrane region" description="Helical" evidence="1">
    <location>
        <begin position="246"/>
        <end position="269"/>
    </location>
</feature>
<sequence>MGTVSVRPPLASVRAALDSATRWQYYLVVSGDYSSELAAALRKRNVSGLQIGDAIAEVETHVAASGQPPTEAFGPAEQYADAVVAALGPARPIPIFLGVTTYQPAGPLAKRAPLRSLREPSIATALAVGCFLVTSVLINIIVPGNGFDVGWLIASAASTSLALGVVGLALARGRSTPGLRIVAVGTQAALFIASVILVLRRTAFPWWLIPTFGVLLVGAAVQIAGEWRDRVIDPRAGTDRYPVPTWAFVVAVIVLAAPIGAAVALRLWVQ</sequence>
<accession>A0A6F8YFE9</accession>
<dbReference type="Proteomes" id="UP000503011">
    <property type="component" value="Chromosome"/>
</dbReference>
<proteinExistence type="predicted"/>
<feature type="transmembrane region" description="Helical" evidence="1">
    <location>
        <begin position="178"/>
        <end position="198"/>
    </location>
</feature>
<dbReference type="EMBL" id="AP022871">
    <property type="protein sequence ID" value="BCB84864.1"/>
    <property type="molecule type" value="Genomic_DNA"/>
</dbReference>